<accession>A0A8D8ETE9</accession>
<feature type="compositionally biased region" description="Basic and acidic residues" evidence="1">
    <location>
        <begin position="59"/>
        <end position="70"/>
    </location>
</feature>
<evidence type="ECO:0000256" key="1">
    <source>
        <dbReference type="SAM" id="MobiDB-lite"/>
    </source>
</evidence>
<reference evidence="2" key="1">
    <citation type="submission" date="2021-05" db="EMBL/GenBank/DDBJ databases">
        <authorList>
            <person name="Alioto T."/>
            <person name="Alioto T."/>
            <person name="Gomez Garrido J."/>
        </authorList>
    </citation>
    <scope>NUCLEOTIDE SEQUENCE</scope>
</reference>
<feature type="region of interest" description="Disordered" evidence="1">
    <location>
        <begin position="24"/>
        <end position="84"/>
    </location>
</feature>
<organism evidence="2">
    <name type="scientific">Culex pipiens</name>
    <name type="common">House mosquito</name>
    <dbReference type="NCBI Taxonomy" id="7175"/>
    <lineage>
        <taxon>Eukaryota</taxon>
        <taxon>Metazoa</taxon>
        <taxon>Ecdysozoa</taxon>
        <taxon>Arthropoda</taxon>
        <taxon>Hexapoda</taxon>
        <taxon>Insecta</taxon>
        <taxon>Pterygota</taxon>
        <taxon>Neoptera</taxon>
        <taxon>Endopterygota</taxon>
        <taxon>Diptera</taxon>
        <taxon>Nematocera</taxon>
        <taxon>Culicoidea</taxon>
        <taxon>Culicidae</taxon>
        <taxon>Culicinae</taxon>
        <taxon>Culicini</taxon>
        <taxon>Culex</taxon>
        <taxon>Culex</taxon>
    </lineage>
</organism>
<dbReference type="AlphaFoldDB" id="A0A8D8ETE9"/>
<sequence>MEGQLCQRNVGQLAVLVRVQRPAAPGCSQTTSSAVQQEAHVRREPRHRRRRRGLPLQRKQGEPPGHEHPGGRPQDGQLSPDGRDRGLRVTLFTSIYLCDFRFKLLVF</sequence>
<protein>
    <submittedName>
        <fullName evidence="2">(northern house mosquito) hypothetical protein</fullName>
    </submittedName>
</protein>
<evidence type="ECO:0000313" key="2">
    <source>
        <dbReference type="EMBL" id="CAG6446606.1"/>
    </source>
</evidence>
<dbReference type="EMBL" id="HBUE01007271">
    <property type="protein sequence ID" value="CAG6446606.1"/>
    <property type="molecule type" value="Transcribed_RNA"/>
</dbReference>
<feature type="compositionally biased region" description="Polar residues" evidence="1">
    <location>
        <begin position="27"/>
        <end position="36"/>
    </location>
</feature>
<proteinExistence type="predicted"/>
<name>A0A8D8ETE9_CULPI</name>
<feature type="compositionally biased region" description="Basic residues" evidence="1">
    <location>
        <begin position="43"/>
        <end position="53"/>
    </location>
</feature>